<keyword evidence="2" id="KW-1185">Reference proteome</keyword>
<name>A0AAD8EPN5_DIPPU</name>
<organism evidence="1 2">
    <name type="scientific">Diploptera punctata</name>
    <name type="common">Pacific beetle cockroach</name>
    <dbReference type="NCBI Taxonomy" id="6984"/>
    <lineage>
        <taxon>Eukaryota</taxon>
        <taxon>Metazoa</taxon>
        <taxon>Ecdysozoa</taxon>
        <taxon>Arthropoda</taxon>
        <taxon>Hexapoda</taxon>
        <taxon>Insecta</taxon>
        <taxon>Pterygota</taxon>
        <taxon>Neoptera</taxon>
        <taxon>Polyneoptera</taxon>
        <taxon>Dictyoptera</taxon>
        <taxon>Blattodea</taxon>
        <taxon>Blaberoidea</taxon>
        <taxon>Blaberidae</taxon>
        <taxon>Diplopterinae</taxon>
        <taxon>Diploptera</taxon>
    </lineage>
</organism>
<evidence type="ECO:0000313" key="2">
    <source>
        <dbReference type="Proteomes" id="UP001233999"/>
    </source>
</evidence>
<proteinExistence type="predicted"/>
<gene>
    <name evidence="1" type="ORF">L9F63_011331</name>
</gene>
<reference evidence="1" key="1">
    <citation type="journal article" date="2023" name="IScience">
        <title>Live-bearing cockroach genome reveals convergent evolutionary mechanisms linked to viviparity in insects and beyond.</title>
        <authorList>
            <person name="Fouks B."/>
            <person name="Harrison M.C."/>
            <person name="Mikhailova A.A."/>
            <person name="Marchal E."/>
            <person name="English S."/>
            <person name="Carruthers M."/>
            <person name="Jennings E.C."/>
            <person name="Chiamaka E.L."/>
            <person name="Frigard R.A."/>
            <person name="Pippel M."/>
            <person name="Attardo G.M."/>
            <person name="Benoit J.B."/>
            <person name="Bornberg-Bauer E."/>
            <person name="Tobe S.S."/>
        </authorList>
    </citation>
    <scope>NUCLEOTIDE SEQUENCE</scope>
    <source>
        <strain evidence="1">Stay&amp;Tobe</strain>
    </source>
</reference>
<dbReference type="EMBL" id="JASPKZ010001584">
    <property type="protein sequence ID" value="KAJ9597836.1"/>
    <property type="molecule type" value="Genomic_DNA"/>
</dbReference>
<feature type="non-terminal residue" evidence="1">
    <location>
        <position position="1"/>
    </location>
</feature>
<sequence>CEFMRQHIASCISVVCKQEILNIRSENKCTSCERTLNYATKMARMLQSSTCGAHSSKRDACGSETSSAQMATLQPNGLLRTGHIETACAPSLLHSSSFSRKRQGHGQIHAFVT</sequence>
<reference evidence="1" key="2">
    <citation type="submission" date="2023-05" db="EMBL/GenBank/DDBJ databases">
        <authorList>
            <person name="Fouks B."/>
        </authorList>
    </citation>
    <scope>NUCLEOTIDE SEQUENCE</scope>
    <source>
        <strain evidence="1">Stay&amp;Tobe</strain>
        <tissue evidence="1">Testes</tissue>
    </source>
</reference>
<protein>
    <submittedName>
        <fullName evidence="1">Uncharacterized protein</fullName>
    </submittedName>
</protein>
<dbReference type="AlphaFoldDB" id="A0AAD8EPN5"/>
<comment type="caution">
    <text evidence="1">The sequence shown here is derived from an EMBL/GenBank/DDBJ whole genome shotgun (WGS) entry which is preliminary data.</text>
</comment>
<evidence type="ECO:0000313" key="1">
    <source>
        <dbReference type="EMBL" id="KAJ9597836.1"/>
    </source>
</evidence>
<accession>A0AAD8EPN5</accession>
<dbReference type="Proteomes" id="UP001233999">
    <property type="component" value="Unassembled WGS sequence"/>
</dbReference>